<dbReference type="SUPFAM" id="SSF51735">
    <property type="entry name" value="NAD(P)-binding Rossmann-fold domains"/>
    <property type="match status" value="1"/>
</dbReference>
<dbReference type="GO" id="GO:0005737">
    <property type="term" value="C:cytoplasm"/>
    <property type="evidence" value="ECO:0007669"/>
    <property type="project" value="TreeGrafter"/>
</dbReference>
<organism evidence="1 2">
    <name type="scientific">Solidesulfovibrio aerotolerans</name>
    <dbReference type="NCBI Taxonomy" id="295255"/>
    <lineage>
        <taxon>Bacteria</taxon>
        <taxon>Pseudomonadati</taxon>
        <taxon>Thermodesulfobacteriota</taxon>
        <taxon>Desulfovibrionia</taxon>
        <taxon>Desulfovibrionales</taxon>
        <taxon>Desulfovibrionaceae</taxon>
        <taxon>Solidesulfovibrio</taxon>
    </lineage>
</organism>
<dbReference type="Gene3D" id="3.30.1780.10">
    <property type="entry name" value="ornithine cyclodeaminase, domain 1"/>
    <property type="match status" value="1"/>
</dbReference>
<name>A0A7C9MDR8_9BACT</name>
<gene>
    <name evidence="1" type="ORF">GTA51_02710</name>
</gene>
<comment type="caution">
    <text evidence="1">The sequence shown here is derived from an EMBL/GenBank/DDBJ whole genome shotgun (WGS) entry which is preliminary data.</text>
</comment>
<dbReference type="EMBL" id="WVUD01000002">
    <property type="protein sequence ID" value="MYL82050.1"/>
    <property type="molecule type" value="Genomic_DNA"/>
</dbReference>
<accession>A0A7C9MDR8</accession>
<dbReference type="OrthoDB" id="5293744at2"/>
<dbReference type="Proteomes" id="UP000482487">
    <property type="component" value="Unassembled WGS sequence"/>
</dbReference>
<dbReference type="InterPro" id="IPR003462">
    <property type="entry name" value="ODC_Mu_crystall"/>
</dbReference>
<dbReference type="InterPro" id="IPR036291">
    <property type="entry name" value="NAD(P)-bd_dom_sf"/>
</dbReference>
<dbReference type="Gene3D" id="3.40.50.720">
    <property type="entry name" value="NAD(P)-binding Rossmann-like Domain"/>
    <property type="match status" value="1"/>
</dbReference>
<evidence type="ECO:0000313" key="2">
    <source>
        <dbReference type="Proteomes" id="UP000482487"/>
    </source>
</evidence>
<evidence type="ECO:0000313" key="1">
    <source>
        <dbReference type="EMBL" id="MYL82050.1"/>
    </source>
</evidence>
<dbReference type="NCBIfam" id="NF005603">
    <property type="entry name" value="PRK07340.1"/>
    <property type="match status" value="1"/>
</dbReference>
<dbReference type="Pfam" id="PF02423">
    <property type="entry name" value="OCD_Mu_crystall"/>
    <property type="match status" value="1"/>
</dbReference>
<dbReference type="AlphaFoldDB" id="A0A7C9MDR8"/>
<keyword evidence="2" id="KW-1185">Reference proteome</keyword>
<dbReference type="InterPro" id="IPR023401">
    <property type="entry name" value="ODC_N"/>
</dbReference>
<proteinExistence type="predicted"/>
<dbReference type="PIRSF" id="PIRSF001439">
    <property type="entry name" value="CryM"/>
    <property type="match status" value="1"/>
</dbReference>
<protein>
    <submittedName>
        <fullName evidence="1">Delta(1)-pyrroline-2-carboxylate reductase family protein</fullName>
    </submittedName>
</protein>
<dbReference type="PANTHER" id="PTHR13812">
    <property type="entry name" value="KETIMINE REDUCTASE MU-CRYSTALLIN"/>
    <property type="match status" value="1"/>
</dbReference>
<reference evidence="1 2" key="1">
    <citation type="submission" date="2020-01" db="EMBL/GenBank/DDBJ databases">
        <title>Genome sequence of Desulfovibrio aerotolerans DSM 16695(T).</title>
        <authorList>
            <person name="Karnachuk O."/>
            <person name="Avakyan M."/>
            <person name="Mardanov A."/>
            <person name="Kadnikov V."/>
            <person name="Ravin N."/>
        </authorList>
    </citation>
    <scope>NUCLEOTIDE SEQUENCE [LARGE SCALE GENOMIC DNA]</scope>
    <source>
        <strain evidence="1 2">DSM 16695</strain>
    </source>
</reference>
<dbReference type="PANTHER" id="PTHR13812:SF19">
    <property type="entry name" value="KETIMINE REDUCTASE MU-CRYSTALLIN"/>
    <property type="match status" value="1"/>
</dbReference>
<dbReference type="RefSeq" id="WP_160958456.1">
    <property type="nucleotide sequence ID" value="NZ_WVUD01000002.1"/>
</dbReference>
<sequence length="313" mass="31969">MFDYLSLSEAIAAVLRARQAGVAQAPERLAVPIPGGVLLCMPAADGQLAVVKTITVHPGNRDRPVIQGEVTVLEAATGRRLGVLDGPTTTARRTAAVSLLAARLLAPSTAGPLLVIGAGVQARAHVEAFWQGLGVRDIIVAGRTPDRVAALAAALAEVGITVRLAADAAGLEQATRQAGRIITATTSNEPVLADVVRDDVFVSAVGSFTPEAAELPASLVLRSALFVDDPASAKVEAGDYLRAGVDWGAVTALEDILDSAPPRPAGPVVFKTVGHALFDLAAARQAYAAGLAASAVPRKSPAPFLSVSAVPRT</sequence>